<reference evidence="4" key="1">
    <citation type="submission" date="2016-10" db="EMBL/GenBank/DDBJ databases">
        <authorList>
            <person name="Varghese N."/>
            <person name="Submissions S."/>
        </authorList>
    </citation>
    <scope>NUCLEOTIDE SEQUENCE [LARGE SCALE GENOMIC DNA]</scope>
    <source>
        <strain evidence="4">DSM 13234</strain>
    </source>
</reference>
<keyword evidence="1" id="KW-0535">Nitrogen fixation</keyword>
<dbReference type="InterPro" id="IPR036105">
    <property type="entry name" value="DiNase_FeMo-co_biosyn_sf"/>
</dbReference>
<dbReference type="Proteomes" id="UP000182983">
    <property type="component" value="Unassembled WGS sequence"/>
</dbReference>
<name>A0A1H6HT96_MAGFU</name>
<organism evidence="3 4">
    <name type="scientific">Magnetospirillum fulvum</name>
    <name type="common">Rhodospirillum fulvum</name>
    <dbReference type="NCBI Taxonomy" id="1082"/>
    <lineage>
        <taxon>Bacteria</taxon>
        <taxon>Pseudomonadati</taxon>
        <taxon>Pseudomonadota</taxon>
        <taxon>Alphaproteobacteria</taxon>
        <taxon>Rhodospirillales</taxon>
        <taxon>Rhodospirillaceae</taxon>
        <taxon>Magnetospirillum</taxon>
    </lineage>
</organism>
<sequence>MKIAVAVDSRFSRISGHAGRARSWLVWECAGGAVSALPSRVVLDPRMVFHHHEDGQPHPLDGVDALLAISAGEGFVTKMMRRGLDVRLTAETDPAKAVSDYLADRLSPPRPRPIGELLCKALDMFSPPHHGGGAKKD</sequence>
<proteinExistence type="predicted"/>
<dbReference type="EMBL" id="FNWO01000007">
    <property type="protein sequence ID" value="SEH37370.1"/>
    <property type="molecule type" value="Genomic_DNA"/>
</dbReference>
<evidence type="ECO:0000313" key="4">
    <source>
        <dbReference type="Proteomes" id="UP000182983"/>
    </source>
</evidence>
<accession>A0A1H6HT96</accession>
<dbReference type="Pfam" id="PF02579">
    <property type="entry name" value="Nitro_FeMo-Co"/>
    <property type="match status" value="1"/>
</dbReference>
<gene>
    <name evidence="3" type="ORF">SAMN04244559_01963</name>
</gene>
<protein>
    <submittedName>
        <fullName evidence="3">Predicted Fe-Mo cluster-binding protein, NifX family</fullName>
    </submittedName>
</protein>
<feature type="domain" description="Dinitrogenase iron-molybdenum cofactor biosynthesis" evidence="2">
    <location>
        <begin position="12"/>
        <end position="102"/>
    </location>
</feature>
<dbReference type="Gene3D" id="3.30.420.130">
    <property type="entry name" value="Dinitrogenase iron-molybdenum cofactor biosynthesis domain"/>
    <property type="match status" value="1"/>
</dbReference>
<dbReference type="SUPFAM" id="SSF53146">
    <property type="entry name" value="Nitrogenase accessory factor-like"/>
    <property type="match status" value="1"/>
</dbReference>
<dbReference type="OrthoDB" id="9797941at2"/>
<evidence type="ECO:0000256" key="1">
    <source>
        <dbReference type="ARBA" id="ARBA00023231"/>
    </source>
</evidence>
<keyword evidence="4" id="KW-1185">Reference proteome</keyword>
<evidence type="ECO:0000259" key="2">
    <source>
        <dbReference type="Pfam" id="PF02579"/>
    </source>
</evidence>
<evidence type="ECO:0000313" key="3">
    <source>
        <dbReference type="EMBL" id="SEH37370.1"/>
    </source>
</evidence>
<dbReference type="RefSeq" id="WP_074768049.1">
    <property type="nucleotide sequence ID" value="NZ_FNWO01000007.1"/>
</dbReference>
<dbReference type="AlphaFoldDB" id="A0A1H6HT96"/>
<dbReference type="InterPro" id="IPR003731">
    <property type="entry name" value="Di-Nase_FeMo-co_biosynth"/>
</dbReference>